<dbReference type="Pfam" id="PF05899">
    <property type="entry name" value="Cupin_3"/>
    <property type="match status" value="1"/>
</dbReference>
<accession>A0ABM7N0N1</accession>
<dbReference type="InterPro" id="IPR008579">
    <property type="entry name" value="UGlyAH_Cupin_dom"/>
</dbReference>
<dbReference type="Proteomes" id="UP000677515">
    <property type="component" value="Chromosome"/>
</dbReference>
<evidence type="ECO:0000313" key="3">
    <source>
        <dbReference type="Proteomes" id="UP000677515"/>
    </source>
</evidence>
<evidence type="ECO:0000259" key="1">
    <source>
        <dbReference type="Pfam" id="PF05899"/>
    </source>
</evidence>
<sequence length="119" mass="12971">MKVQKIEQPAAIESLESWGTVEGLPGTSAIKLSGLQKVIPGKEDIDTGIFQCGAGSYRRSVKQAEIMHFLGGSGSFTPDGEETLTFKAGDSFFFEANTEGTWVVETEMRKLYVIFDAEV</sequence>
<protein>
    <recommendedName>
        <fullName evidence="1">(S)-ureidoglycine aminohydrolase cupin domain-containing protein</fullName>
    </recommendedName>
</protein>
<keyword evidence="3" id="KW-1185">Reference proteome</keyword>
<proteinExistence type="predicted"/>
<dbReference type="SUPFAM" id="SSF51182">
    <property type="entry name" value="RmlC-like cupins"/>
    <property type="match status" value="1"/>
</dbReference>
<dbReference type="CDD" id="cd02227">
    <property type="entry name" value="cupin_TM1112-like"/>
    <property type="match status" value="1"/>
</dbReference>
<organism evidence="2 3">
    <name type="scientific">Erwinia rhapontici</name>
    <name type="common">Pectobacterium rhapontici</name>
    <dbReference type="NCBI Taxonomy" id="55212"/>
    <lineage>
        <taxon>Bacteria</taxon>
        <taxon>Pseudomonadati</taxon>
        <taxon>Pseudomonadota</taxon>
        <taxon>Gammaproteobacteria</taxon>
        <taxon>Enterobacterales</taxon>
        <taxon>Erwiniaceae</taxon>
        <taxon>Erwinia</taxon>
    </lineage>
</organism>
<name>A0ABM7N0N1_ERWRD</name>
<gene>
    <name evidence="2" type="ORF">ERHA53_23520</name>
</gene>
<dbReference type="PANTHER" id="PTHR40943:SF1">
    <property type="entry name" value="CYTOPLASMIC PROTEIN"/>
    <property type="match status" value="1"/>
</dbReference>
<dbReference type="InterPro" id="IPR014710">
    <property type="entry name" value="RmlC-like_jellyroll"/>
</dbReference>
<feature type="domain" description="(S)-ureidoglycine aminohydrolase cupin" evidence="1">
    <location>
        <begin position="45"/>
        <end position="112"/>
    </location>
</feature>
<dbReference type="EMBL" id="AP024329">
    <property type="protein sequence ID" value="BCQ35009.1"/>
    <property type="molecule type" value="Genomic_DNA"/>
</dbReference>
<dbReference type="RefSeq" id="WP_133846566.1">
    <property type="nucleotide sequence ID" value="NZ_AP024329.1"/>
</dbReference>
<reference evidence="2 3" key="1">
    <citation type="submission" date="2021-01" db="EMBL/GenBank/DDBJ databases">
        <title>Complete genome sequence of Erwinia rhapontici MAFF 311153.</title>
        <authorList>
            <person name="Morohoshi T."/>
            <person name="Someya N."/>
        </authorList>
    </citation>
    <scope>NUCLEOTIDE SEQUENCE [LARGE SCALE GENOMIC DNA]</scope>
    <source>
        <strain evidence="2 3">MAFF 311153</strain>
    </source>
</reference>
<dbReference type="Gene3D" id="2.60.120.10">
    <property type="entry name" value="Jelly Rolls"/>
    <property type="match status" value="1"/>
</dbReference>
<evidence type="ECO:0000313" key="2">
    <source>
        <dbReference type="EMBL" id="BCQ35009.1"/>
    </source>
</evidence>
<dbReference type="PANTHER" id="PTHR40943">
    <property type="entry name" value="CYTOPLASMIC PROTEIN-RELATED"/>
    <property type="match status" value="1"/>
</dbReference>
<dbReference type="InterPro" id="IPR011051">
    <property type="entry name" value="RmlC_Cupin_sf"/>
</dbReference>